<dbReference type="GO" id="GO:0005886">
    <property type="term" value="C:plasma membrane"/>
    <property type="evidence" value="ECO:0007669"/>
    <property type="project" value="TreeGrafter"/>
</dbReference>
<dbReference type="InterPro" id="IPR023415">
    <property type="entry name" value="LDLR_class-A_CS"/>
</dbReference>
<evidence type="ECO:0000256" key="14">
    <source>
        <dbReference type="PROSITE-ProRule" id="PRU00124"/>
    </source>
</evidence>
<dbReference type="FunFam" id="4.10.400.10:FF:000034">
    <property type="entry name" value="Low-density lipoprotein receptor-related protein 2"/>
    <property type="match status" value="1"/>
</dbReference>
<dbReference type="SMART" id="SM00181">
    <property type="entry name" value="EGF"/>
    <property type="match status" value="7"/>
</dbReference>
<feature type="compositionally biased region" description="Polar residues" evidence="16">
    <location>
        <begin position="9"/>
        <end position="18"/>
    </location>
</feature>
<keyword evidence="7" id="KW-0677">Repeat</keyword>
<evidence type="ECO:0000256" key="4">
    <source>
        <dbReference type="ARBA" id="ARBA00022583"/>
    </source>
</evidence>
<keyword evidence="9" id="KW-1133">Transmembrane helix</keyword>
<feature type="disulfide bond" evidence="14">
    <location>
        <begin position="737"/>
        <end position="749"/>
    </location>
</feature>
<evidence type="ECO:0000256" key="10">
    <source>
        <dbReference type="ARBA" id="ARBA00023136"/>
    </source>
</evidence>
<feature type="domain" description="EGF-like" evidence="17">
    <location>
        <begin position="458"/>
        <end position="496"/>
    </location>
</feature>
<feature type="domain" description="EGF-like" evidence="17">
    <location>
        <begin position="686"/>
        <end position="722"/>
    </location>
</feature>
<dbReference type="InterPro" id="IPR051221">
    <property type="entry name" value="LDLR-related"/>
</dbReference>
<dbReference type="PRINTS" id="PR00261">
    <property type="entry name" value="LDLRECEPTOR"/>
</dbReference>
<dbReference type="PANTHER" id="PTHR22722">
    <property type="entry name" value="LOW-DENSITY LIPOPROTEIN RECEPTOR-RELATED PROTEIN 2-RELATED"/>
    <property type="match status" value="1"/>
</dbReference>
<comment type="subcellular location">
    <subcellularLocation>
        <location evidence="1">Membrane</location>
        <topology evidence="1">Single-pass membrane protein</topology>
    </subcellularLocation>
</comment>
<feature type="disulfide bond" evidence="14">
    <location>
        <begin position="594"/>
        <end position="606"/>
    </location>
</feature>
<dbReference type="CDD" id="cd00112">
    <property type="entry name" value="LDLa"/>
    <property type="match status" value="6"/>
</dbReference>
<feature type="repeat" description="LDL-receptor class B" evidence="15">
    <location>
        <begin position="966"/>
        <end position="1008"/>
    </location>
</feature>
<accession>A0A8S4FSJ0</accession>
<dbReference type="InterPro" id="IPR011042">
    <property type="entry name" value="6-blade_b-propeller_TolB-like"/>
</dbReference>
<keyword evidence="19" id="KW-1185">Reference proteome</keyword>
<keyword evidence="10" id="KW-0472">Membrane</keyword>
<keyword evidence="4" id="KW-0254">Endocytosis</keyword>
<dbReference type="Proteomes" id="UP000653454">
    <property type="component" value="Unassembled WGS sequence"/>
</dbReference>
<dbReference type="PROSITE" id="PS01209">
    <property type="entry name" value="LDLRA_1"/>
    <property type="match status" value="1"/>
</dbReference>
<evidence type="ECO:0000256" key="6">
    <source>
        <dbReference type="ARBA" id="ARBA00022729"/>
    </source>
</evidence>
<feature type="disulfide bond" evidence="14">
    <location>
        <begin position="744"/>
        <end position="762"/>
    </location>
</feature>
<keyword evidence="11 14" id="KW-1015">Disulfide bond</keyword>
<dbReference type="GO" id="GO:0043235">
    <property type="term" value="C:receptor complex"/>
    <property type="evidence" value="ECO:0007669"/>
    <property type="project" value="TreeGrafter"/>
</dbReference>
<proteinExistence type="inferred from homology"/>
<dbReference type="SMART" id="SM00192">
    <property type="entry name" value="LDLa"/>
    <property type="match status" value="6"/>
</dbReference>
<evidence type="ECO:0000259" key="17">
    <source>
        <dbReference type="SMART" id="SM00181"/>
    </source>
</evidence>
<dbReference type="FunFam" id="2.120.10.30:FF:000241">
    <property type="entry name" value="Low-density lipoprotein receptor-related protein 6"/>
    <property type="match status" value="1"/>
</dbReference>
<reference evidence="18" key="1">
    <citation type="submission" date="2020-11" db="EMBL/GenBank/DDBJ databases">
        <authorList>
            <person name="Whiteford S."/>
        </authorList>
    </citation>
    <scope>NUCLEOTIDE SEQUENCE</scope>
</reference>
<feature type="domain" description="EGF-like" evidence="17">
    <location>
        <begin position="776"/>
        <end position="811"/>
    </location>
</feature>
<feature type="disulfide bond" evidence="14">
    <location>
        <begin position="635"/>
        <end position="647"/>
    </location>
</feature>
<feature type="repeat" description="LDL-receptor class B" evidence="15">
    <location>
        <begin position="52"/>
        <end position="95"/>
    </location>
</feature>
<evidence type="ECO:0000256" key="7">
    <source>
        <dbReference type="ARBA" id="ARBA00022737"/>
    </source>
</evidence>
<name>A0A8S4FSJ0_PLUXY</name>
<dbReference type="SUPFAM" id="SSF63825">
    <property type="entry name" value="YWTD domain"/>
    <property type="match status" value="3"/>
</dbReference>
<feature type="disulfide bond" evidence="14">
    <location>
        <begin position="694"/>
        <end position="712"/>
    </location>
</feature>
<protein>
    <submittedName>
        <fullName evidence="18">(diamondback moth) hypothetical protein</fullName>
    </submittedName>
</protein>
<dbReference type="SUPFAM" id="SSF57424">
    <property type="entry name" value="LDL receptor-like module"/>
    <property type="match status" value="6"/>
</dbReference>
<sequence>MSPCGHRPATSQCPSRHQQLCEGDQPNTSALSLISSTHLAAGYVGSAPENRRNLYWTDDALGSISVARLDNSSLRRTLVREPGFNPRAIALDPANGMMYWSVWAGATGSRARLEAADMAGGGRRTLVAERLHWPNGLVIDLEKQHLYWCDTYLDKIERVELVGGARRVVLRDSPAAPLLKPYGLALYDGTYWRCHRHILQQIQRAVLRDAPAAPLLKPYGLALYDGTYWRCHRHILQQIQRAVLRDAPAAPLLKPYGLALYDGTYWRCHRHILQQIQRAVLRDAPAAPLLKPYGLALYDGTYWRCHRHILQQIQRAVLRDAPAAPLLKPYGLALYDGTYWRCHRHILQQIQRAVLRDAPAAPLLKPYGLALYDGTYWRCHRHILQQIQRAVLRDAPAAPLLKPYGLALYDGMVIWSELGTGSIRALTNATNVKLLRELPPPLYDLKLVTVTAQTGQNQCSVNNGGCAELCLATPGGRQCACSDGRAPAAAAPTTCVVAPGPTSKCEPNKFYCKKGGRCIELSLLCDGDADCPDREDEDDSPHGPCANVTCRAEQFKCDNSCFPRSWLCDGYRDCADGVDEASCSGAAGAGAEACAAAQWRCAGGRCVPAAWRCDGAADCPPGDNSDEADCEKAVCSAEMFVCAGGACVPRQYTCDGAADCPDASDELHCPPRSDMVNQTEARPALLCEEHEFQCTNGECIRKEFRCDSRVDCLDGSDETACNGTAPAPPAAPAPAPCAAPALQCDAGRCVPLDRLCDGTQDCDDGKDEADRCGEPMCDLAPCSHTCHPSPSGPVCGCPVPLALQADGATCSKHEPCKEWGICSQKCEPYKNRHKCSCYEDYKLADDGFTCKSTLPDVPLLVFSNRHELRGVPLGGGNAGGGGAGGGGNSPGAGGGSRALVSALKNTVAVDWDTDPVSGNISLYWTDVLDDHIYRGQLLNGVLSNIEVVVQTGLATAEGLAVDWVAHNIYWVESSLHQIEVARWDGAYRRTLVAGDMDSPRAVAADPTVGYLFWTDWEQSAPRIERVSLAGRGRRRLLHVAALAAGAWPNGLSLDHRARRLYWLDARSDSIHTTTYEGTDYHEVLRGHADLSHPFALCVFESRVYWTDWRSNSVVTANKFNGSDVRVVQRTLTQPFDIKVIHPSRQPRAAHNPCGVNNGNCSHLCLIHSATERVCACPHVMRLASDDITCEGKLSTTDLCLIHSATERVCACPHVMRLASDDITCEGKLSTTDLCLIHSATERVCACPHVMRLASDDITCEGKLSTTDLCLIHSATERVCACPHVMRLASDDITCEGKLSTTDLCLIHSATERVCACPHVMRLASDDITCEGKLSTTDLCLIHSATERVCACPHVMRLASDDITCEVHEKVLLIGRLGEIRGVELSDPAVLTIPVRGGAGVAAPGNLQAHHASYTIYWSDTETNEIKMTGLTSGPVRTVFDAGVEAPRGFALDWAGGVLYHSSARRRADTLHAANLQGEYSTVVFDEGSGLSNVSSLAVHPFRGKLYWAHSPGGHEVLESAACDGTDRKILVTRDSDVHLAKVTS</sequence>
<comment type="similarity">
    <text evidence="2">Belongs to the LDLR family.</text>
</comment>
<evidence type="ECO:0000313" key="18">
    <source>
        <dbReference type="EMBL" id="CAG9131327.1"/>
    </source>
</evidence>
<dbReference type="SUPFAM" id="SSF57184">
    <property type="entry name" value="Growth factor receptor domain"/>
    <property type="match status" value="1"/>
</dbReference>
<feature type="disulfide bond" evidence="14">
    <location>
        <begin position="654"/>
        <end position="669"/>
    </location>
</feature>
<keyword evidence="12" id="KW-0675">Receptor</keyword>
<dbReference type="InterPro" id="IPR000742">
    <property type="entry name" value="EGF"/>
</dbReference>
<keyword evidence="13" id="KW-0325">Glycoprotein</keyword>
<feature type="disulfide bond" evidence="14">
    <location>
        <begin position="687"/>
        <end position="699"/>
    </location>
</feature>
<evidence type="ECO:0000256" key="11">
    <source>
        <dbReference type="ARBA" id="ARBA00023157"/>
    </source>
</evidence>
<feature type="domain" description="EGF-like" evidence="17">
    <location>
        <begin position="1152"/>
        <end position="1190"/>
    </location>
</feature>
<feature type="disulfide bond" evidence="14">
    <location>
        <begin position="601"/>
        <end position="619"/>
    </location>
</feature>
<dbReference type="FunFam" id="4.10.400.10:FF:000024">
    <property type="entry name" value="Low-density lipoprotein RecePtor related"/>
    <property type="match status" value="1"/>
</dbReference>
<feature type="disulfide bond" evidence="14">
    <location>
        <begin position="706"/>
        <end position="721"/>
    </location>
</feature>
<feature type="repeat" description="LDL-receptor class B" evidence="15">
    <location>
        <begin position="1009"/>
        <end position="1057"/>
    </location>
</feature>
<gene>
    <name evidence="18" type="ORF">PLXY2_LOCUS10215</name>
</gene>
<evidence type="ECO:0000256" key="13">
    <source>
        <dbReference type="ARBA" id="ARBA00023180"/>
    </source>
</evidence>
<evidence type="ECO:0000256" key="2">
    <source>
        <dbReference type="ARBA" id="ARBA00009939"/>
    </source>
</evidence>
<dbReference type="EMBL" id="CAJHNJ030000044">
    <property type="protein sequence ID" value="CAG9131327.1"/>
    <property type="molecule type" value="Genomic_DNA"/>
</dbReference>
<feature type="region of interest" description="Disordered" evidence="16">
    <location>
        <begin position="873"/>
        <end position="892"/>
    </location>
</feature>
<dbReference type="PROSITE" id="PS51120">
    <property type="entry name" value="LDLRB"/>
    <property type="match status" value="6"/>
</dbReference>
<feature type="region of interest" description="Disordered" evidence="16">
    <location>
        <begin position="1"/>
        <end position="21"/>
    </location>
</feature>
<dbReference type="InterPro" id="IPR036055">
    <property type="entry name" value="LDL_receptor-like_sf"/>
</dbReference>
<evidence type="ECO:0000256" key="3">
    <source>
        <dbReference type="ARBA" id="ARBA00022536"/>
    </source>
</evidence>
<evidence type="ECO:0000256" key="5">
    <source>
        <dbReference type="ARBA" id="ARBA00022692"/>
    </source>
</evidence>
<dbReference type="InterPro" id="IPR000033">
    <property type="entry name" value="LDLR_classB_rpt"/>
</dbReference>
<dbReference type="InterPro" id="IPR002172">
    <property type="entry name" value="LDrepeatLR_classA_rpt"/>
</dbReference>
<dbReference type="SMART" id="SM00135">
    <property type="entry name" value="LY"/>
    <property type="match status" value="10"/>
</dbReference>
<dbReference type="Pfam" id="PF00057">
    <property type="entry name" value="Ldl_recept_a"/>
    <property type="match status" value="6"/>
</dbReference>
<evidence type="ECO:0000256" key="16">
    <source>
        <dbReference type="SAM" id="MobiDB-lite"/>
    </source>
</evidence>
<dbReference type="PANTHER" id="PTHR22722:SF5">
    <property type="entry name" value="LOW-DENSITY LIPOPROTEIN RECEPTOR-RELATED PROTEIN 1B"/>
    <property type="match status" value="1"/>
</dbReference>
<feature type="disulfide bond" evidence="14">
    <location>
        <begin position="568"/>
        <end position="583"/>
    </location>
</feature>
<comment type="caution">
    <text evidence="14">Lacks conserved residue(s) required for the propagation of feature annotation.</text>
</comment>
<evidence type="ECO:0000256" key="12">
    <source>
        <dbReference type="ARBA" id="ARBA00023170"/>
    </source>
</evidence>
<feature type="repeat" description="LDL-receptor class B" evidence="15">
    <location>
        <begin position="1058"/>
        <end position="1102"/>
    </location>
</feature>
<feature type="domain" description="EGF-like" evidence="17">
    <location>
        <begin position="593"/>
        <end position="631"/>
    </location>
</feature>
<dbReference type="GO" id="GO:0006897">
    <property type="term" value="P:endocytosis"/>
    <property type="evidence" value="ECO:0007669"/>
    <property type="project" value="UniProtKB-KW"/>
</dbReference>
<feature type="disulfide bond" evidence="14">
    <location>
        <begin position="642"/>
        <end position="660"/>
    </location>
</feature>
<dbReference type="PROSITE" id="PS50068">
    <property type="entry name" value="LDLRA_2"/>
    <property type="match status" value="6"/>
</dbReference>
<organism evidence="18 19">
    <name type="scientific">Plutella xylostella</name>
    <name type="common">Diamondback moth</name>
    <name type="synonym">Plutella maculipennis</name>
    <dbReference type="NCBI Taxonomy" id="51655"/>
    <lineage>
        <taxon>Eukaryota</taxon>
        <taxon>Metazoa</taxon>
        <taxon>Ecdysozoa</taxon>
        <taxon>Arthropoda</taxon>
        <taxon>Hexapoda</taxon>
        <taxon>Insecta</taxon>
        <taxon>Pterygota</taxon>
        <taxon>Neoptera</taxon>
        <taxon>Endopterygota</taxon>
        <taxon>Lepidoptera</taxon>
        <taxon>Glossata</taxon>
        <taxon>Ditrysia</taxon>
        <taxon>Yponomeutoidea</taxon>
        <taxon>Plutellidae</taxon>
        <taxon>Plutella</taxon>
    </lineage>
</organism>
<evidence type="ECO:0000256" key="1">
    <source>
        <dbReference type="ARBA" id="ARBA00004167"/>
    </source>
</evidence>
<feature type="repeat" description="LDL-receptor class B" evidence="15">
    <location>
        <begin position="144"/>
        <end position="190"/>
    </location>
</feature>
<keyword evidence="5" id="KW-0812">Transmembrane</keyword>
<evidence type="ECO:0000256" key="9">
    <source>
        <dbReference type="ARBA" id="ARBA00022989"/>
    </source>
</evidence>
<keyword evidence="3" id="KW-0245">EGF-like domain</keyword>
<evidence type="ECO:0000256" key="15">
    <source>
        <dbReference type="PROSITE-ProRule" id="PRU00461"/>
    </source>
</evidence>
<keyword evidence="8" id="KW-0106">Calcium</keyword>
<dbReference type="InterPro" id="IPR009030">
    <property type="entry name" value="Growth_fac_rcpt_cys_sf"/>
</dbReference>
<feature type="domain" description="EGF-like" evidence="17">
    <location>
        <begin position="736"/>
        <end position="773"/>
    </location>
</feature>
<keyword evidence="6" id="KW-0732">Signal</keyword>
<evidence type="ECO:0000313" key="19">
    <source>
        <dbReference type="Proteomes" id="UP000653454"/>
    </source>
</evidence>
<dbReference type="Pfam" id="PF00058">
    <property type="entry name" value="Ldl_recept_b"/>
    <property type="match status" value="4"/>
</dbReference>
<evidence type="ECO:0000256" key="8">
    <source>
        <dbReference type="ARBA" id="ARBA00022837"/>
    </source>
</evidence>
<feature type="repeat" description="LDL-receptor class B" evidence="15">
    <location>
        <begin position="1413"/>
        <end position="1455"/>
    </location>
</feature>
<comment type="caution">
    <text evidence="18">The sequence shown here is derived from an EMBL/GenBank/DDBJ whole genome shotgun (WGS) entry which is preliminary data.</text>
</comment>
<feature type="domain" description="EGF-like" evidence="17">
    <location>
        <begin position="815"/>
        <end position="851"/>
    </location>
</feature>
<dbReference type="Gene3D" id="2.10.25.10">
    <property type="entry name" value="Laminin"/>
    <property type="match status" value="2"/>
</dbReference>
<dbReference type="Gene3D" id="2.120.10.30">
    <property type="entry name" value="TolB, C-terminal domain"/>
    <property type="match status" value="4"/>
</dbReference>
<dbReference type="Gene3D" id="4.10.400.10">
    <property type="entry name" value="Low-density Lipoprotein Receptor"/>
    <property type="match status" value="6"/>
</dbReference>